<comment type="caution">
    <text evidence="3">The sequence shown here is derived from an EMBL/GenBank/DDBJ whole genome shotgun (WGS) entry which is preliminary data.</text>
</comment>
<gene>
    <name evidence="3" type="ORF">SLEP1_g17865</name>
</gene>
<dbReference type="PANTHER" id="PTHR34558:SF9">
    <property type="entry name" value="F3L24.15 PROTEIN"/>
    <property type="match status" value="1"/>
</dbReference>
<sequence length="149" mass="15493">MAAYLLLFLILVDGFLGVAMADTTTRLAPSPSIYGKSYNAEAPKARKLGQHQVVTTSGSPQLLAPQPGTILQSVEESSDASPAPSANVSGQGQEVHLEMHHGSLDKSIAGGGAILGGLATTFLVALFCYIRATRRHKLEAKGACSEISS</sequence>
<feature type="transmembrane region" description="Helical" evidence="1">
    <location>
        <begin position="108"/>
        <end position="130"/>
    </location>
</feature>
<organism evidence="3 4">
    <name type="scientific">Rubroshorea leprosula</name>
    <dbReference type="NCBI Taxonomy" id="152421"/>
    <lineage>
        <taxon>Eukaryota</taxon>
        <taxon>Viridiplantae</taxon>
        <taxon>Streptophyta</taxon>
        <taxon>Embryophyta</taxon>
        <taxon>Tracheophyta</taxon>
        <taxon>Spermatophyta</taxon>
        <taxon>Magnoliopsida</taxon>
        <taxon>eudicotyledons</taxon>
        <taxon>Gunneridae</taxon>
        <taxon>Pentapetalae</taxon>
        <taxon>rosids</taxon>
        <taxon>malvids</taxon>
        <taxon>Malvales</taxon>
        <taxon>Dipterocarpaceae</taxon>
        <taxon>Rubroshorea</taxon>
    </lineage>
</organism>
<dbReference type="Proteomes" id="UP001054252">
    <property type="component" value="Unassembled WGS sequence"/>
</dbReference>
<evidence type="ECO:0000313" key="4">
    <source>
        <dbReference type="Proteomes" id="UP001054252"/>
    </source>
</evidence>
<dbReference type="PANTHER" id="PTHR34558">
    <property type="entry name" value="EXPRESSED PROTEIN"/>
    <property type="match status" value="1"/>
</dbReference>
<dbReference type="AlphaFoldDB" id="A0AAV5IVR8"/>
<dbReference type="EMBL" id="BPVZ01000024">
    <property type="protein sequence ID" value="GKV05916.1"/>
    <property type="molecule type" value="Genomic_DNA"/>
</dbReference>
<evidence type="ECO:0000256" key="2">
    <source>
        <dbReference type="SAM" id="SignalP"/>
    </source>
</evidence>
<reference evidence="3 4" key="1">
    <citation type="journal article" date="2021" name="Commun. Biol.">
        <title>The genome of Shorea leprosula (Dipterocarpaceae) highlights the ecological relevance of drought in aseasonal tropical rainforests.</title>
        <authorList>
            <person name="Ng K.K.S."/>
            <person name="Kobayashi M.J."/>
            <person name="Fawcett J.A."/>
            <person name="Hatakeyama M."/>
            <person name="Paape T."/>
            <person name="Ng C.H."/>
            <person name="Ang C.C."/>
            <person name="Tnah L.H."/>
            <person name="Lee C.T."/>
            <person name="Nishiyama T."/>
            <person name="Sese J."/>
            <person name="O'Brien M.J."/>
            <person name="Copetti D."/>
            <person name="Mohd Noor M.I."/>
            <person name="Ong R.C."/>
            <person name="Putra M."/>
            <person name="Sireger I.Z."/>
            <person name="Indrioko S."/>
            <person name="Kosugi Y."/>
            <person name="Izuno A."/>
            <person name="Isagi Y."/>
            <person name="Lee S.L."/>
            <person name="Shimizu K.K."/>
        </authorList>
    </citation>
    <scope>NUCLEOTIDE SEQUENCE [LARGE SCALE GENOMIC DNA]</scope>
    <source>
        <strain evidence="3">214</strain>
    </source>
</reference>
<keyword evidence="4" id="KW-1185">Reference proteome</keyword>
<proteinExistence type="predicted"/>
<accession>A0AAV5IVR8</accession>
<evidence type="ECO:0000256" key="1">
    <source>
        <dbReference type="SAM" id="Phobius"/>
    </source>
</evidence>
<protein>
    <submittedName>
        <fullName evidence="3">Uncharacterized protein</fullName>
    </submittedName>
</protein>
<feature type="chain" id="PRO_5043899024" evidence="2">
    <location>
        <begin position="22"/>
        <end position="149"/>
    </location>
</feature>
<keyword evidence="1" id="KW-0812">Transmembrane</keyword>
<keyword evidence="1" id="KW-0472">Membrane</keyword>
<keyword evidence="2" id="KW-0732">Signal</keyword>
<feature type="signal peptide" evidence="2">
    <location>
        <begin position="1"/>
        <end position="21"/>
    </location>
</feature>
<evidence type="ECO:0000313" key="3">
    <source>
        <dbReference type="EMBL" id="GKV05916.1"/>
    </source>
</evidence>
<keyword evidence="1" id="KW-1133">Transmembrane helix</keyword>
<name>A0AAV5IVR8_9ROSI</name>